<reference evidence="9 10" key="1">
    <citation type="submission" date="2018-08" db="EMBL/GenBank/DDBJ databases">
        <title>Fibrisoma montanum sp. nov., isolated from Danxia mountain soil.</title>
        <authorList>
            <person name="Huang Y."/>
        </authorList>
    </citation>
    <scope>NUCLEOTIDE SEQUENCE [LARGE SCALE GENOMIC DNA]</scope>
    <source>
        <strain evidence="9 10">HYT19</strain>
    </source>
</reference>
<dbReference type="InterPro" id="IPR025944">
    <property type="entry name" value="Sigma_54_int_dom_CS"/>
</dbReference>
<dbReference type="OrthoDB" id="9771372at2"/>
<dbReference type="SUPFAM" id="SSF46689">
    <property type="entry name" value="Homeodomain-like"/>
    <property type="match status" value="1"/>
</dbReference>
<evidence type="ECO:0000256" key="1">
    <source>
        <dbReference type="ARBA" id="ARBA00022741"/>
    </source>
</evidence>
<dbReference type="Pfam" id="PF25601">
    <property type="entry name" value="AAA_lid_14"/>
    <property type="match status" value="1"/>
</dbReference>
<dbReference type="InterPro" id="IPR009057">
    <property type="entry name" value="Homeodomain-like_sf"/>
</dbReference>
<dbReference type="Gene3D" id="1.10.10.60">
    <property type="entry name" value="Homeodomain-like"/>
    <property type="match status" value="1"/>
</dbReference>
<keyword evidence="10" id="KW-1185">Reference proteome</keyword>
<dbReference type="SMART" id="SM00382">
    <property type="entry name" value="AAA"/>
    <property type="match status" value="1"/>
</dbReference>
<evidence type="ECO:0000256" key="2">
    <source>
        <dbReference type="ARBA" id="ARBA00022840"/>
    </source>
</evidence>
<gene>
    <name evidence="9" type="ORF">DYU11_09255</name>
</gene>
<dbReference type="PROSITE" id="PS00688">
    <property type="entry name" value="SIGMA54_INTERACT_3"/>
    <property type="match status" value="1"/>
</dbReference>
<dbReference type="Gene3D" id="3.40.50.300">
    <property type="entry name" value="P-loop containing nucleotide triphosphate hydrolases"/>
    <property type="match status" value="1"/>
</dbReference>
<keyword evidence="6" id="KW-0010">Activator</keyword>
<name>A0A418MFA0_9BACT</name>
<feature type="domain" description="Sigma-54 factor interaction" evidence="8">
    <location>
        <begin position="179"/>
        <end position="407"/>
    </location>
</feature>
<dbReference type="CDD" id="cd00009">
    <property type="entry name" value="AAA"/>
    <property type="match status" value="1"/>
</dbReference>
<evidence type="ECO:0000256" key="7">
    <source>
        <dbReference type="ARBA" id="ARBA00023163"/>
    </source>
</evidence>
<dbReference type="GO" id="GO:0005524">
    <property type="term" value="F:ATP binding"/>
    <property type="evidence" value="ECO:0007669"/>
    <property type="project" value="UniProtKB-KW"/>
</dbReference>
<dbReference type="Gene3D" id="1.10.8.60">
    <property type="match status" value="1"/>
</dbReference>
<dbReference type="EMBL" id="QXED01000002">
    <property type="protein sequence ID" value="RIV25474.1"/>
    <property type="molecule type" value="Genomic_DNA"/>
</dbReference>
<comment type="caution">
    <text evidence="9">The sequence shown here is derived from an EMBL/GenBank/DDBJ whole genome shotgun (WGS) entry which is preliminary data.</text>
</comment>
<dbReference type="GO" id="GO:0000160">
    <property type="term" value="P:phosphorelay signal transduction system"/>
    <property type="evidence" value="ECO:0007669"/>
    <property type="project" value="UniProtKB-KW"/>
</dbReference>
<dbReference type="RefSeq" id="WP_119667356.1">
    <property type="nucleotide sequence ID" value="NZ_QXED01000002.1"/>
</dbReference>
<keyword evidence="2" id="KW-0067">ATP-binding</keyword>
<dbReference type="PANTHER" id="PTHR32071:SF95">
    <property type="entry name" value="DNA-BINDING TRANSCRIPTIONAL REGULATOR NTRC"/>
    <property type="match status" value="1"/>
</dbReference>
<dbReference type="InterPro" id="IPR002078">
    <property type="entry name" value="Sigma_54_int"/>
</dbReference>
<proteinExistence type="predicted"/>
<evidence type="ECO:0000313" key="10">
    <source>
        <dbReference type="Proteomes" id="UP000283523"/>
    </source>
</evidence>
<evidence type="ECO:0000259" key="8">
    <source>
        <dbReference type="PROSITE" id="PS50045"/>
    </source>
</evidence>
<evidence type="ECO:0000256" key="3">
    <source>
        <dbReference type="ARBA" id="ARBA00023012"/>
    </source>
</evidence>
<keyword evidence="1" id="KW-0547">Nucleotide-binding</keyword>
<accession>A0A418MFA0</accession>
<sequence>MKILVSWYALSNDFDGNEVQLGGPTCQFHKHFYQHDLHLILSTAAPDEDPKLDRLVNRLLLDYPKRRIEGRGMGVKDPINMPDIKAKVEALLLRISEADQIDLFISPGTPAMQVAWYLCHMNLSLPTRLLQTRASKYTTTGLPELIEIRTEQSSIPVSMVLLEQLQREEDKQTSSFLITETLKPVYERATRVAGTDRVTCLIQGASGTGKENLAKFIHNQSNRANRPFVAINCAAIGDTLLESRLFGYEKGAFTGADKKTVGFFDTAKGGTLFLDEIGDISASMQQTLLRVLQEQEFTPVGATTVRKADVRIIAATHKDLRHECQQGHFRWDLFYRLSVAELRLPTLAEWSLTEKRLLIDHFVVIKQKALRRTKQISFSSASRNVLDAYLFPGNVRELENLIESLYVFADELVNVADLPSWICQPDNAASTFDWQMHEKDLIRRALTYFKGNKTRTLEALGYGSINTLTKKIEQYNLASIVY</sequence>
<dbReference type="GO" id="GO:0003677">
    <property type="term" value="F:DNA binding"/>
    <property type="evidence" value="ECO:0007669"/>
    <property type="project" value="UniProtKB-KW"/>
</dbReference>
<dbReference type="InterPro" id="IPR027417">
    <property type="entry name" value="P-loop_NTPase"/>
</dbReference>
<dbReference type="FunFam" id="3.40.50.300:FF:000006">
    <property type="entry name" value="DNA-binding transcriptional regulator NtrC"/>
    <property type="match status" value="1"/>
</dbReference>
<dbReference type="PANTHER" id="PTHR32071">
    <property type="entry name" value="TRANSCRIPTIONAL REGULATORY PROTEIN"/>
    <property type="match status" value="1"/>
</dbReference>
<dbReference type="Pfam" id="PF00158">
    <property type="entry name" value="Sigma54_activat"/>
    <property type="match status" value="1"/>
</dbReference>
<dbReference type="GO" id="GO:0006355">
    <property type="term" value="P:regulation of DNA-templated transcription"/>
    <property type="evidence" value="ECO:0007669"/>
    <property type="project" value="InterPro"/>
</dbReference>
<keyword evidence="4" id="KW-0805">Transcription regulation</keyword>
<dbReference type="InterPro" id="IPR058031">
    <property type="entry name" value="AAA_lid_NorR"/>
</dbReference>
<dbReference type="Proteomes" id="UP000283523">
    <property type="component" value="Unassembled WGS sequence"/>
</dbReference>
<dbReference type="InterPro" id="IPR003593">
    <property type="entry name" value="AAA+_ATPase"/>
</dbReference>
<keyword evidence="5" id="KW-0238">DNA-binding</keyword>
<dbReference type="AlphaFoldDB" id="A0A418MFA0"/>
<dbReference type="SUPFAM" id="SSF52540">
    <property type="entry name" value="P-loop containing nucleoside triphosphate hydrolases"/>
    <property type="match status" value="1"/>
</dbReference>
<protein>
    <submittedName>
        <fullName evidence="9">AAA family ATPase</fullName>
    </submittedName>
</protein>
<evidence type="ECO:0000256" key="4">
    <source>
        <dbReference type="ARBA" id="ARBA00023015"/>
    </source>
</evidence>
<evidence type="ECO:0000313" key="9">
    <source>
        <dbReference type="EMBL" id="RIV25474.1"/>
    </source>
</evidence>
<evidence type="ECO:0000256" key="6">
    <source>
        <dbReference type="ARBA" id="ARBA00023159"/>
    </source>
</evidence>
<dbReference type="PROSITE" id="PS50045">
    <property type="entry name" value="SIGMA54_INTERACT_4"/>
    <property type="match status" value="1"/>
</dbReference>
<evidence type="ECO:0000256" key="5">
    <source>
        <dbReference type="ARBA" id="ARBA00023125"/>
    </source>
</evidence>
<keyword evidence="7" id="KW-0804">Transcription</keyword>
<organism evidence="9 10">
    <name type="scientific">Fibrisoma montanum</name>
    <dbReference type="NCBI Taxonomy" id="2305895"/>
    <lineage>
        <taxon>Bacteria</taxon>
        <taxon>Pseudomonadati</taxon>
        <taxon>Bacteroidota</taxon>
        <taxon>Cytophagia</taxon>
        <taxon>Cytophagales</taxon>
        <taxon>Spirosomataceae</taxon>
        <taxon>Fibrisoma</taxon>
    </lineage>
</organism>
<keyword evidence="3" id="KW-0902">Two-component regulatory system</keyword>